<accession>A0A4U5NFZ1</accession>
<dbReference type="Gene3D" id="3.90.190.10">
    <property type="entry name" value="Protein tyrosine phosphatase superfamily"/>
    <property type="match status" value="1"/>
</dbReference>
<evidence type="ECO:0000259" key="2">
    <source>
        <dbReference type="PROSITE" id="PS50055"/>
    </source>
</evidence>
<feature type="compositionally biased region" description="Basic residues" evidence="1">
    <location>
        <begin position="483"/>
        <end position="503"/>
    </location>
</feature>
<dbReference type="InterPro" id="IPR003595">
    <property type="entry name" value="Tyr_Pase_cat"/>
</dbReference>
<feature type="region of interest" description="Disordered" evidence="1">
    <location>
        <begin position="472"/>
        <end position="537"/>
    </location>
</feature>
<dbReference type="PRINTS" id="PR00700">
    <property type="entry name" value="PRTYPHPHTASE"/>
</dbReference>
<evidence type="ECO:0000259" key="3">
    <source>
        <dbReference type="PROSITE" id="PS50056"/>
    </source>
</evidence>
<dbReference type="PANTHER" id="PTHR46163">
    <property type="entry name" value="TYROSINE-PROTEIN PHOSPHATASE-RELATED"/>
    <property type="match status" value="1"/>
</dbReference>
<feature type="region of interest" description="Disordered" evidence="1">
    <location>
        <begin position="551"/>
        <end position="628"/>
    </location>
</feature>
<dbReference type="InterPro" id="IPR000387">
    <property type="entry name" value="Tyr_Pase_dom"/>
</dbReference>
<reference evidence="4 5" key="1">
    <citation type="journal article" date="2015" name="Genome Biol.">
        <title>Comparative genomics of Steinernema reveals deeply conserved gene regulatory networks.</title>
        <authorList>
            <person name="Dillman A.R."/>
            <person name="Macchietto M."/>
            <person name="Porter C.F."/>
            <person name="Rogers A."/>
            <person name="Williams B."/>
            <person name="Antoshechkin I."/>
            <person name="Lee M.M."/>
            <person name="Goodwin Z."/>
            <person name="Lu X."/>
            <person name="Lewis E.E."/>
            <person name="Goodrich-Blair H."/>
            <person name="Stock S.P."/>
            <person name="Adams B.J."/>
            <person name="Sternberg P.W."/>
            <person name="Mortazavi A."/>
        </authorList>
    </citation>
    <scope>NUCLEOTIDE SEQUENCE [LARGE SCALE GENOMIC DNA]</scope>
    <source>
        <strain evidence="4 5">ALL</strain>
    </source>
</reference>
<proteinExistence type="predicted"/>
<dbReference type="SMART" id="SM00404">
    <property type="entry name" value="PTPc_motif"/>
    <property type="match status" value="1"/>
</dbReference>
<sequence>MVSPGDSRTTCRRRVFKLVAVAVSSGDNFGDASLNTLSLTSLKLKTEILRSRFDLPRCTTPSRSPFRRIQTSDETSPHQTPSGQGHSVFTFIPGRSLGGVMAKPLPSAMAAYFAGSGGAAFRQFCNNVNTIGLGGLREQFQELKNYQPTNPAKTVFEANHPAKNRYKDVACLDISRVVLKGEDQSDYIHANWVQFEVLPYKFICAQGPLDSTVVDFWRMIWQEKVVHIFMLCRIEEQGRSKCAQYWPKAEGASMVVGGISIRNDKVHSPDKNVLASNLTISYQGESRGVDHRQWVTWPDKTIPRALDTSFKLLSLIRDRKTPVIVHCSAGIGRTGTLVVTDVLCRSLQANKVTSLKAVVEQVRNQRAQAVQTEDQYLYVHYVVLQRIAARGFVDYAIVKNFCNEYESYILQSTKVPQEPLIRLPNITPLNYQTPAAVLATYKAAIAALRSKIPSSPVAFTALSNALASTTTTAIPSESNLSKTKTKTRRNPTKRTKNATKRTRNTGALPSKGKQGSEPAIGSRASSEVVEDGKKRSKECVEGELPLIDALPPERSISKENNKFKSKVDRERLPASWANLEKNDKVEKTDKTEKTERTAEAFAKSECEDPKPHDAKDAATTSTKSSSRHIDYDYDEPFSVFCEDSMALDAAKETPMYNSRLSASESRETVDVKAAGVDPMLLDPPISSAIEGGKKNSKEYTELNRYLALQQKFASAESEMSKSREPTHK</sequence>
<keyword evidence="5" id="KW-1185">Reference proteome</keyword>
<dbReference type="InterPro" id="IPR052782">
    <property type="entry name" value="Oocyte-zygote_transition_reg"/>
</dbReference>
<organism evidence="4 5">
    <name type="scientific">Steinernema carpocapsae</name>
    <name type="common">Entomopathogenic nematode</name>
    <dbReference type="NCBI Taxonomy" id="34508"/>
    <lineage>
        <taxon>Eukaryota</taxon>
        <taxon>Metazoa</taxon>
        <taxon>Ecdysozoa</taxon>
        <taxon>Nematoda</taxon>
        <taxon>Chromadorea</taxon>
        <taxon>Rhabditida</taxon>
        <taxon>Tylenchina</taxon>
        <taxon>Panagrolaimomorpha</taxon>
        <taxon>Strongyloidoidea</taxon>
        <taxon>Steinernematidae</taxon>
        <taxon>Steinernema</taxon>
    </lineage>
</organism>
<dbReference type="STRING" id="34508.A0A4U5NFZ1"/>
<dbReference type="Pfam" id="PF00102">
    <property type="entry name" value="Y_phosphatase"/>
    <property type="match status" value="1"/>
</dbReference>
<comment type="caution">
    <text evidence="4">The sequence shown here is derived from an EMBL/GenBank/DDBJ whole genome shotgun (WGS) entry which is preliminary data.</text>
</comment>
<dbReference type="Proteomes" id="UP000298663">
    <property type="component" value="Unassembled WGS sequence"/>
</dbReference>
<evidence type="ECO:0008006" key="6">
    <source>
        <dbReference type="Google" id="ProtNLM"/>
    </source>
</evidence>
<dbReference type="SUPFAM" id="SSF52799">
    <property type="entry name" value="(Phosphotyrosine protein) phosphatases II"/>
    <property type="match status" value="1"/>
</dbReference>
<dbReference type="OrthoDB" id="10253954at2759"/>
<dbReference type="PROSITE" id="PS00383">
    <property type="entry name" value="TYR_PHOSPHATASE_1"/>
    <property type="match status" value="1"/>
</dbReference>
<gene>
    <name evidence="4" type="ORF">L596_015477</name>
</gene>
<dbReference type="PROSITE" id="PS50056">
    <property type="entry name" value="TYR_PHOSPHATASE_2"/>
    <property type="match status" value="1"/>
</dbReference>
<protein>
    <recommendedName>
        <fullName evidence="6">Tyrosine-protein phosphatase domain-containing protein</fullName>
    </recommendedName>
</protein>
<dbReference type="EMBL" id="AZBU02000004">
    <property type="protein sequence ID" value="TKR81636.1"/>
    <property type="molecule type" value="Genomic_DNA"/>
</dbReference>
<feature type="compositionally biased region" description="Basic and acidic residues" evidence="1">
    <location>
        <begin position="555"/>
        <end position="572"/>
    </location>
</feature>
<dbReference type="CDD" id="cd00047">
    <property type="entry name" value="PTPc"/>
    <property type="match status" value="1"/>
</dbReference>
<dbReference type="GO" id="GO:0004725">
    <property type="term" value="F:protein tyrosine phosphatase activity"/>
    <property type="evidence" value="ECO:0007669"/>
    <property type="project" value="InterPro"/>
</dbReference>
<feature type="region of interest" description="Disordered" evidence="1">
    <location>
        <begin position="59"/>
        <end position="87"/>
    </location>
</feature>
<dbReference type="InterPro" id="IPR000242">
    <property type="entry name" value="PTP_cat"/>
</dbReference>
<dbReference type="PROSITE" id="PS50055">
    <property type="entry name" value="TYR_PHOSPHATASE_PTP"/>
    <property type="match status" value="1"/>
</dbReference>
<evidence type="ECO:0000256" key="1">
    <source>
        <dbReference type="SAM" id="MobiDB-lite"/>
    </source>
</evidence>
<evidence type="ECO:0000313" key="5">
    <source>
        <dbReference type="Proteomes" id="UP000298663"/>
    </source>
</evidence>
<feature type="compositionally biased region" description="Basic and acidic residues" evidence="1">
    <location>
        <begin position="580"/>
        <end position="616"/>
    </location>
</feature>
<dbReference type="SMART" id="SM00194">
    <property type="entry name" value="PTPc"/>
    <property type="match status" value="1"/>
</dbReference>
<reference evidence="4 5" key="2">
    <citation type="journal article" date="2019" name="G3 (Bethesda)">
        <title>Hybrid Assembly of the Genome of the Entomopathogenic Nematode Steinernema carpocapsae Identifies the X-Chromosome.</title>
        <authorList>
            <person name="Serra L."/>
            <person name="Macchietto M."/>
            <person name="Macias-Munoz A."/>
            <person name="McGill C.J."/>
            <person name="Rodriguez I.M."/>
            <person name="Rodriguez B."/>
            <person name="Murad R."/>
            <person name="Mortazavi A."/>
        </authorList>
    </citation>
    <scope>NUCLEOTIDE SEQUENCE [LARGE SCALE GENOMIC DNA]</scope>
    <source>
        <strain evidence="4 5">ALL</strain>
    </source>
</reference>
<dbReference type="InterPro" id="IPR016130">
    <property type="entry name" value="Tyr_Pase_AS"/>
</dbReference>
<feature type="compositionally biased region" description="Polar residues" evidence="1">
    <location>
        <begin position="72"/>
        <end position="87"/>
    </location>
</feature>
<feature type="domain" description="Tyrosine-protein phosphatase" evidence="2">
    <location>
        <begin position="136"/>
        <end position="386"/>
    </location>
</feature>
<dbReference type="InterPro" id="IPR029021">
    <property type="entry name" value="Prot-tyrosine_phosphatase-like"/>
</dbReference>
<name>A0A4U5NFZ1_STECR</name>
<evidence type="ECO:0000313" key="4">
    <source>
        <dbReference type="EMBL" id="TKR81636.1"/>
    </source>
</evidence>
<dbReference type="AlphaFoldDB" id="A0A4U5NFZ1"/>
<feature type="domain" description="Tyrosine specific protein phosphatases" evidence="3">
    <location>
        <begin position="300"/>
        <end position="377"/>
    </location>
</feature>